<keyword evidence="1" id="KW-0812">Transmembrane</keyword>
<feature type="transmembrane region" description="Helical" evidence="1">
    <location>
        <begin position="80"/>
        <end position="101"/>
    </location>
</feature>
<evidence type="ECO:0000256" key="1">
    <source>
        <dbReference type="SAM" id="Phobius"/>
    </source>
</evidence>
<dbReference type="EMBL" id="KM507819">
    <property type="protein sequence ID" value="AIT14051.1"/>
    <property type="molecule type" value="Genomic_DNA"/>
</dbReference>
<keyword evidence="1" id="KW-0472">Membrane</keyword>
<keyword evidence="1" id="KW-1133">Transmembrane helix</keyword>
<feature type="transmembrane region" description="Helical" evidence="1">
    <location>
        <begin position="9"/>
        <end position="29"/>
    </location>
</feature>
<evidence type="ECO:0000313" key="2">
    <source>
        <dbReference type="EMBL" id="AIT14051.1"/>
    </source>
</evidence>
<feature type="transmembrane region" description="Helical" evidence="1">
    <location>
        <begin position="41"/>
        <end position="60"/>
    </location>
</feature>
<gene>
    <name evidence="2" type="primary">161</name>
    <name evidence="2" type="ORF">PBI_121Q_161</name>
</gene>
<keyword evidence="3" id="KW-1185">Reference proteome</keyword>
<dbReference type="Proteomes" id="UP000029889">
    <property type="component" value="Segment"/>
</dbReference>
<protein>
    <submittedName>
        <fullName evidence="2">Uncharacterized protein</fullName>
    </submittedName>
</protein>
<dbReference type="KEGG" id="vg:22111201"/>
<dbReference type="GeneID" id="22111201"/>
<name>A0A097EXC0_9CAUD</name>
<accession>A0A097EXC0</accession>
<sequence>MFTLSNAKYLFLISIIGWVMAPVLNALGFSDEHKLLNVSGLIQGISWYTLIIFSVCINTFARDYRRLLYLKVFGTTRYSFVYTFILVPCMLYAFVFDYYTYLWVCGTMFVMLEYIRTVQNSYADEFHDLEVKRKLTELNK</sequence>
<organism evidence="2 3">
    <name type="scientific">Escherichia phage 121Q</name>
    <dbReference type="NCBI Taxonomy" id="1555202"/>
    <lineage>
        <taxon>Viruses</taxon>
        <taxon>Duplodnaviria</taxon>
        <taxon>Heunggongvirae</taxon>
        <taxon>Uroviricota</taxon>
        <taxon>Caudoviricetes</taxon>
        <taxon>Asteriusvirus</taxon>
        <taxon>Asteriusvirus av121Q</taxon>
    </lineage>
</organism>
<reference evidence="2 3" key="1">
    <citation type="submission" date="2014-09" db="EMBL/GenBank/DDBJ databases">
        <authorList>
            <person name="Lapin J.S."/>
            <person name="Pope W.H."/>
            <person name="Hua J."/>
            <person name="Ford M.E."/>
            <person name="Conway J.F."/>
            <person name="Hatfull G.F."/>
            <person name="Hendrix R.W."/>
        </authorList>
    </citation>
    <scope>NUCLEOTIDE SEQUENCE [LARGE SCALE GENOMIC DNA]</scope>
</reference>
<evidence type="ECO:0000313" key="3">
    <source>
        <dbReference type="Proteomes" id="UP000029889"/>
    </source>
</evidence>
<proteinExistence type="predicted"/>
<dbReference type="RefSeq" id="YP_009101748.1">
    <property type="nucleotide sequence ID" value="NC_025447.1"/>
</dbReference>